<dbReference type="InterPro" id="IPR002376">
    <property type="entry name" value="Formyl_transf_N"/>
</dbReference>
<dbReference type="RefSeq" id="WP_310548656.1">
    <property type="nucleotide sequence ID" value="NZ_JAVKGR010000009.1"/>
</dbReference>
<gene>
    <name evidence="6 8" type="primary">purN</name>
    <name evidence="8" type="ORF">RIL96_08835</name>
</gene>
<sequence>MRLVLLVSGSGTNLQAVIDAARCGSPFSIAAIGSDVPGCGGLARAEQAGIPTFAVPLARGADRAAWNRDLCAAVRDAAPDLVVSSGFMKILGSEFLDSVGVPVINTHPALLPSFPGAHAVRDALVHGVRVTGATLHLVDAGVDTGPIIEQVPVRVHDGDDETTLHERIKVQERQLLVDGLTGLAEGRLQLPAASSTGHR</sequence>
<dbReference type="EC" id="2.1.2.2" evidence="6"/>
<evidence type="ECO:0000256" key="1">
    <source>
        <dbReference type="ARBA" id="ARBA00005054"/>
    </source>
</evidence>
<dbReference type="PANTHER" id="PTHR43369:SF2">
    <property type="entry name" value="PHOSPHORIBOSYLGLYCINAMIDE FORMYLTRANSFERASE"/>
    <property type="match status" value="1"/>
</dbReference>
<evidence type="ECO:0000256" key="2">
    <source>
        <dbReference type="ARBA" id="ARBA00022679"/>
    </source>
</evidence>
<dbReference type="InterPro" id="IPR001555">
    <property type="entry name" value="GART_AS"/>
</dbReference>
<dbReference type="PROSITE" id="PS00373">
    <property type="entry name" value="GART"/>
    <property type="match status" value="1"/>
</dbReference>
<organism evidence="8 9">
    <name type="scientific">Nesterenkonia aerolata</name>
    <dbReference type="NCBI Taxonomy" id="3074079"/>
    <lineage>
        <taxon>Bacteria</taxon>
        <taxon>Bacillati</taxon>
        <taxon>Actinomycetota</taxon>
        <taxon>Actinomycetes</taxon>
        <taxon>Micrococcales</taxon>
        <taxon>Micrococcaceae</taxon>
        <taxon>Nesterenkonia</taxon>
    </lineage>
</organism>
<dbReference type="Pfam" id="PF00551">
    <property type="entry name" value="Formyl_trans_N"/>
    <property type="match status" value="1"/>
</dbReference>
<accession>A0ABU2DT32</accession>
<evidence type="ECO:0000256" key="4">
    <source>
        <dbReference type="ARBA" id="ARBA00038440"/>
    </source>
</evidence>
<dbReference type="InterPro" id="IPR036477">
    <property type="entry name" value="Formyl_transf_N_sf"/>
</dbReference>
<feature type="binding site" evidence="6">
    <location>
        <begin position="88"/>
        <end position="91"/>
    </location>
    <ligand>
        <name>(6R)-10-formyltetrahydrofolate</name>
        <dbReference type="ChEBI" id="CHEBI:195366"/>
    </ligand>
</feature>
<dbReference type="NCBIfam" id="TIGR00639">
    <property type="entry name" value="PurN"/>
    <property type="match status" value="1"/>
</dbReference>
<reference evidence="8 9" key="1">
    <citation type="submission" date="2023-09" db="EMBL/GenBank/DDBJ databases">
        <title>Description of three actinobacteria isolated from air of manufacturing shop in a pharmaceutical factory.</title>
        <authorList>
            <person name="Zhang D.-F."/>
        </authorList>
    </citation>
    <scope>NUCLEOTIDE SEQUENCE [LARGE SCALE GENOMIC DNA]</scope>
    <source>
        <strain evidence="8 9">LY-0111</strain>
    </source>
</reference>
<feature type="binding site" evidence="6">
    <location>
        <position position="105"/>
    </location>
    <ligand>
        <name>(6R)-10-formyltetrahydrofolate</name>
        <dbReference type="ChEBI" id="CHEBI:195366"/>
    </ligand>
</feature>
<feature type="binding site" evidence="6">
    <location>
        <begin position="11"/>
        <end position="13"/>
    </location>
    <ligand>
        <name>N(1)-(5-phospho-beta-D-ribosyl)glycinamide</name>
        <dbReference type="ChEBI" id="CHEBI:143788"/>
    </ligand>
</feature>
<dbReference type="CDD" id="cd08645">
    <property type="entry name" value="FMT_core_GART"/>
    <property type="match status" value="1"/>
</dbReference>
<comment type="pathway">
    <text evidence="1 6">Purine metabolism; IMP biosynthesis via de novo pathway; N(2)-formyl-N(1)-(5-phospho-D-ribosyl)glycinamide from N(1)-(5-phospho-D-ribosyl)glycinamide (10-formyl THF route): step 1/1.</text>
</comment>
<evidence type="ECO:0000256" key="5">
    <source>
        <dbReference type="ARBA" id="ARBA00047664"/>
    </source>
</evidence>
<dbReference type="SUPFAM" id="SSF53328">
    <property type="entry name" value="Formyltransferase"/>
    <property type="match status" value="1"/>
</dbReference>
<keyword evidence="2 6" id="KW-0808">Transferase</keyword>
<name>A0ABU2DT32_9MICC</name>
<dbReference type="InterPro" id="IPR004607">
    <property type="entry name" value="GART"/>
</dbReference>
<evidence type="ECO:0000256" key="6">
    <source>
        <dbReference type="HAMAP-Rule" id="MF_01930"/>
    </source>
</evidence>
<evidence type="ECO:0000256" key="3">
    <source>
        <dbReference type="ARBA" id="ARBA00022755"/>
    </source>
</evidence>
<comment type="catalytic activity">
    <reaction evidence="5 6">
        <text>N(1)-(5-phospho-beta-D-ribosyl)glycinamide + (6R)-10-formyltetrahydrofolate = N(2)-formyl-N(1)-(5-phospho-beta-D-ribosyl)glycinamide + (6S)-5,6,7,8-tetrahydrofolate + H(+)</text>
        <dbReference type="Rhea" id="RHEA:15053"/>
        <dbReference type="ChEBI" id="CHEBI:15378"/>
        <dbReference type="ChEBI" id="CHEBI:57453"/>
        <dbReference type="ChEBI" id="CHEBI:143788"/>
        <dbReference type="ChEBI" id="CHEBI:147286"/>
        <dbReference type="ChEBI" id="CHEBI:195366"/>
        <dbReference type="EC" id="2.1.2.2"/>
    </reaction>
</comment>
<dbReference type="PANTHER" id="PTHR43369">
    <property type="entry name" value="PHOSPHORIBOSYLGLYCINAMIDE FORMYLTRANSFERASE"/>
    <property type="match status" value="1"/>
</dbReference>
<dbReference type="Proteomes" id="UP001251870">
    <property type="component" value="Unassembled WGS sequence"/>
</dbReference>
<comment type="similarity">
    <text evidence="4 6">Belongs to the GART family.</text>
</comment>
<evidence type="ECO:0000313" key="8">
    <source>
        <dbReference type="EMBL" id="MDR8019666.1"/>
    </source>
</evidence>
<evidence type="ECO:0000313" key="9">
    <source>
        <dbReference type="Proteomes" id="UP001251870"/>
    </source>
</evidence>
<proteinExistence type="inferred from homology"/>
<evidence type="ECO:0000259" key="7">
    <source>
        <dbReference type="Pfam" id="PF00551"/>
    </source>
</evidence>
<feature type="binding site" evidence="6">
    <location>
        <position position="63"/>
    </location>
    <ligand>
        <name>(6R)-10-formyltetrahydrofolate</name>
        <dbReference type="ChEBI" id="CHEBI:195366"/>
    </ligand>
</feature>
<feature type="active site" description="Proton donor" evidence="6">
    <location>
        <position position="107"/>
    </location>
</feature>
<keyword evidence="3 6" id="KW-0658">Purine biosynthesis</keyword>
<protein>
    <recommendedName>
        <fullName evidence="6">Phosphoribosylglycinamide formyltransferase</fullName>
        <ecNumber evidence="6">2.1.2.2</ecNumber>
    </recommendedName>
    <alternativeName>
        <fullName evidence="6">5'-phosphoribosylglycinamide transformylase</fullName>
    </alternativeName>
    <alternativeName>
        <fullName evidence="6">GAR transformylase</fullName>
        <shortName evidence="6">GART</shortName>
    </alternativeName>
</protein>
<feature type="site" description="Raises pKa of active site His" evidence="6">
    <location>
        <position position="143"/>
    </location>
</feature>
<dbReference type="EMBL" id="JAVKGR010000009">
    <property type="protein sequence ID" value="MDR8019666.1"/>
    <property type="molecule type" value="Genomic_DNA"/>
</dbReference>
<comment type="function">
    <text evidence="6">Catalyzes the transfer of a formyl group from 10-formyltetrahydrofolate to 5-phospho-ribosyl-glycinamide (GAR), producing 5-phospho-ribosyl-N-formylglycinamide (FGAR) and tetrahydrofolate.</text>
</comment>
<comment type="caution">
    <text evidence="8">The sequence shown here is derived from an EMBL/GenBank/DDBJ whole genome shotgun (WGS) entry which is preliminary data.</text>
</comment>
<dbReference type="Gene3D" id="3.40.50.170">
    <property type="entry name" value="Formyl transferase, N-terminal domain"/>
    <property type="match status" value="1"/>
</dbReference>
<keyword evidence="9" id="KW-1185">Reference proteome</keyword>
<dbReference type="GO" id="GO:0004644">
    <property type="term" value="F:phosphoribosylglycinamide formyltransferase activity"/>
    <property type="evidence" value="ECO:0007669"/>
    <property type="project" value="UniProtKB-EC"/>
</dbReference>
<dbReference type="HAMAP" id="MF_01930">
    <property type="entry name" value="PurN"/>
    <property type="match status" value="1"/>
</dbReference>
<feature type="domain" description="Formyl transferase N-terminal" evidence="7">
    <location>
        <begin position="1"/>
        <end position="178"/>
    </location>
</feature>